<proteinExistence type="predicted"/>
<name>A0A834X5W7_9FABA</name>
<reference evidence="1" key="1">
    <citation type="submission" date="2020-09" db="EMBL/GenBank/DDBJ databases">
        <title>Genome-Enabled Discovery of Anthraquinone Biosynthesis in Senna tora.</title>
        <authorList>
            <person name="Kang S.-H."/>
            <person name="Pandey R.P."/>
            <person name="Lee C.-M."/>
            <person name="Sim J.-S."/>
            <person name="Jeong J.-T."/>
            <person name="Choi B.-S."/>
            <person name="Jung M."/>
            <person name="Ginzburg D."/>
            <person name="Zhao K."/>
            <person name="Won S.Y."/>
            <person name="Oh T.-J."/>
            <person name="Yu Y."/>
            <person name="Kim N.-H."/>
            <person name="Lee O.R."/>
            <person name="Lee T.-H."/>
            <person name="Bashyal P."/>
            <person name="Kim T.-S."/>
            <person name="Lee W.-H."/>
            <person name="Kawkins C."/>
            <person name="Kim C.-K."/>
            <person name="Kim J.S."/>
            <person name="Ahn B.O."/>
            <person name="Rhee S.Y."/>
            <person name="Sohng J.K."/>
        </authorList>
    </citation>
    <scope>NUCLEOTIDE SEQUENCE</scope>
    <source>
        <tissue evidence="1">Leaf</tissue>
    </source>
</reference>
<protein>
    <submittedName>
        <fullName evidence="1">Uncharacterized protein</fullName>
    </submittedName>
</protein>
<keyword evidence="2" id="KW-1185">Reference proteome</keyword>
<gene>
    <name evidence="1" type="ORF">G2W53_006844</name>
</gene>
<comment type="caution">
    <text evidence="1">The sequence shown here is derived from an EMBL/GenBank/DDBJ whole genome shotgun (WGS) entry which is preliminary data.</text>
</comment>
<dbReference type="Proteomes" id="UP000634136">
    <property type="component" value="Unassembled WGS sequence"/>
</dbReference>
<sequence>MGENKESPAVECVEYPKAKTNKEKKKYATWLQLRALKRMDG</sequence>
<organism evidence="1 2">
    <name type="scientific">Senna tora</name>
    <dbReference type="NCBI Taxonomy" id="362788"/>
    <lineage>
        <taxon>Eukaryota</taxon>
        <taxon>Viridiplantae</taxon>
        <taxon>Streptophyta</taxon>
        <taxon>Embryophyta</taxon>
        <taxon>Tracheophyta</taxon>
        <taxon>Spermatophyta</taxon>
        <taxon>Magnoliopsida</taxon>
        <taxon>eudicotyledons</taxon>
        <taxon>Gunneridae</taxon>
        <taxon>Pentapetalae</taxon>
        <taxon>rosids</taxon>
        <taxon>fabids</taxon>
        <taxon>Fabales</taxon>
        <taxon>Fabaceae</taxon>
        <taxon>Caesalpinioideae</taxon>
        <taxon>Cassia clade</taxon>
        <taxon>Senna</taxon>
    </lineage>
</organism>
<evidence type="ECO:0000313" key="2">
    <source>
        <dbReference type="Proteomes" id="UP000634136"/>
    </source>
</evidence>
<evidence type="ECO:0000313" key="1">
    <source>
        <dbReference type="EMBL" id="KAF7838362.1"/>
    </source>
</evidence>
<dbReference type="EMBL" id="JAAIUW010000003">
    <property type="protein sequence ID" value="KAF7838362.1"/>
    <property type="molecule type" value="Genomic_DNA"/>
</dbReference>
<accession>A0A834X5W7</accession>
<dbReference type="AlphaFoldDB" id="A0A834X5W7"/>